<keyword evidence="5" id="KW-1185">Reference proteome</keyword>
<feature type="DNA-binding region" description="H-T-H motif" evidence="2">
    <location>
        <begin position="38"/>
        <end position="57"/>
    </location>
</feature>
<keyword evidence="1 2" id="KW-0238">DNA-binding</keyword>
<accession>A0A3M2L5W4</accession>
<dbReference type="RefSeq" id="WP_122190452.1">
    <property type="nucleotide sequence ID" value="NZ_RFFH01000012.1"/>
</dbReference>
<proteinExistence type="predicted"/>
<dbReference type="OrthoDB" id="3218408at2"/>
<evidence type="ECO:0000259" key="3">
    <source>
        <dbReference type="PROSITE" id="PS50977"/>
    </source>
</evidence>
<evidence type="ECO:0000256" key="1">
    <source>
        <dbReference type="ARBA" id="ARBA00023125"/>
    </source>
</evidence>
<dbReference type="InterPro" id="IPR001647">
    <property type="entry name" value="HTH_TetR"/>
</dbReference>
<feature type="domain" description="HTH tetR-type" evidence="3">
    <location>
        <begin position="15"/>
        <end position="75"/>
    </location>
</feature>
<comment type="caution">
    <text evidence="4">The sequence shown here is derived from an EMBL/GenBank/DDBJ whole genome shotgun (WGS) entry which is preliminary data.</text>
</comment>
<dbReference type="EMBL" id="RFFH01000012">
    <property type="protein sequence ID" value="RMI29938.1"/>
    <property type="molecule type" value="Genomic_DNA"/>
</dbReference>
<evidence type="ECO:0000313" key="5">
    <source>
        <dbReference type="Proteomes" id="UP000279275"/>
    </source>
</evidence>
<dbReference type="SUPFAM" id="SSF46689">
    <property type="entry name" value="Homeodomain-like"/>
    <property type="match status" value="1"/>
</dbReference>
<evidence type="ECO:0000256" key="2">
    <source>
        <dbReference type="PROSITE-ProRule" id="PRU00335"/>
    </source>
</evidence>
<gene>
    <name evidence="4" type="ORF">EBN03_24425</name>
</gene>
<dbReference type="InterPro" id="IPR009057">
    <property type="entry name" value="Homeodomain-like_sf"/>
</dbReference>
<dbReference type="AlphaFoldDB" id="A0A3M2L5W4"/>
<dbReference type="PROSITE" id="PS50977">
    <property type="entry name" value="HTH_TETR_2"/>
    <property type="match status" value="1"/>
</dbReference>
<reference evidence="4 5" key="1">
    <citation type="submission" date="2018-10" db="EMBL/GenBank/DDBJ databases">
        <title>Isolation from cow dung.</title>
        <authorList>
            <person name="Ling L."/>
        </authorList>
    </citation>
    <scope>NUCLEOTIDE SEQUENCE [LARGE SCALE GENOMIC DNA]</scope>
    <source>
        <strain evidence="4 5">NEAU-LL90</strain>
    </source>
</reference>
<dbReference type="Proteomes" id="UP000279275">
    <property type="component" value="Unassembled WGS sequence"/>
</dbReference>
<organism evidence="4 5">
    <name type="scientific">Nocardia stercoris</name>
    <dbReference type="NCBI Taxonomy" id="2483361"/>
    <lineage>
        <taxon>Bacteria</taxon>
        <taxon>Bacillati</taxon>
        <taxon>Actinomycetota</taxon>
        <taxon>Actinomycetes</taxon>
        <taxon>Mycobacteriales</taxon>
        <taxon>Nocardiaceae</taxon>
        <taxon>Nocardia</taxon>
    </lineage>
</organism>
<dbReference type="Gene3D" id="1.10.357.10">
    <property type="entry name" value="Tetracycline Repressor, domain 2"/>
    <property type="match status" value="1"/>
</dbReference>
<protein>
    <submittedName>
        <fullName evidence="4">TetR family transcriptional regulator</fullName>
    </submittedName>
</protein>
<sequence>MPDPAPVTQRAAAAARTRDALLEAGLTLAERIPLPRISANVVVAAAGVSKGTFFHHFPTRADYLVALHETFHDRLEREIATLARDCPPGPERLHKATELYLDRCLRDASVRTLLIDARTEPGVAQAAQHRTDATAEHLIPDFTALGSATPRASAQLWIRLVREAALLEADAGHRLEALRAALADFVRPTRR</sequence>
<dbReference type="Pfam" id="PF00440">
    <property type="entry name" value="TetR_N"/>
    <property type="match status" value="1"/>
</dbReference>
<dbReference type="GO" id="GO:0003677">
    <property type="term" value="F:DNA binding"/>
    <property type="evidence" value="ECO:0007669"/>
    <property type="project" value="UniProtKB-UniRule"/>
</dbReference>
<name>A0A3M2L5W4_9NOCA</name>
<evidence type="ECO:0000313" key="4">
    <source>
        <dbReference type="EMBL" id="RMI29938.1"/>
    </source>
</evidence>